<dbReference type="Pfam" id="PF07486">
    <property type="entry name" value="Hydrolase_2"/>
    <property type="match status" value="1"/>
</dbReference>
<dbReference type="AlphaFoldDB" id="A0A178HXJ0"/>
<organism evidence="2 3">
    <name type="scientific">Devosia elaeis</name>
    <dbReference type="NCBI Taxonomy" id="1770058"/>
    <lineage>
        <taxon>Bacteria</taxon>
        <taxon>Pseudomonadati</taxon>
        <taxon>Pseudomonadota</taxon>
        <taxon>Alphaproteobacteria</taxon>
        <taxon>Hyphomicrobiales</taxon>
        <taxon>Devosiaceae</taxon>
        <taxon>Devosia</taxon>
    </lineage>
</organism>
<evidence type="ECO:0000313" key="3">
    <source>
        <dbReference type="Proteomes" id="UP000078389"/>
    </source>
</evidence>
<dbReference type="OrthoDB" id="9785345at2"/>
<dbReference type="RefSeq" id="WP_067455367.1">
    <property type="nucleotide sequence ID" value="NZ_LVVY01000081.1"/>
</dbReference>
<sequence>MRSNRQQIIARALSPVLAVCAAALVLFVTLSPVRADTNVALPDPVPEAIAELRLQPALGAVQVPLAPSELALTPELLANYAARQQALRAVDVTLAGPQPELTPDLLMGYISRGSFGGNNALSAIASFTEPAPRPQPSVTSDMLATYVESGYQPIEKRVELANSERDCLAQAIYHEARGESAKGQLAVANVIVNRARSGKFPDSLCGVIYQNANKGLYRCQFTFACDGRNNVPAERRAWAKSQDLARKVYAEFAQGKEIGVVPGSTLYYHTTAVAPSWSYTFNRVAVVDSHIFYSPN</sequence>
<dbReference type="InterPro" id="IPR042047">
    <property type="entry name" value="SleB_dom1"/>
</dbReference>
<dbReference type="Proteomes" id="UP000078389">
    <property type="component" value="Unassembled WGS sequence"/>
</dbReference>
<comment type="caution">
    <text evidence="2">The sequence shown here is derived from an EMBL/GenBank/DDBJ whole genome shotgun (WGS) entry which is preliminary data.</text>
</comment>
<reference evidence="2 3" key="1">
    <citation type="submission" date="2016-03" db="EMBL/GenBank/DDBJ databases">
        <title>Genome sequencing of Devosia sp. S37.</title>
        <authorList>
            <person name="Mohd Nor M."/>
        </authorList>
    </citation>
    <scope>NUCLEOTIDE SEQUENCE [LARGE SCALE GENOMIC DNA]</scope>
    <source>
        <strain evidence="2 3">S37</strain>
    </source>
</reference>
<feature type="domain" description="Cell wall hydrolase SleB" evidence="1">
    <location>
        <begin position="178"/>
        <end position="293"/>
    </location>
</feature>
<protein>
    <recommendedName>
        <fullName evidence="1">Cell wall hydrolase SleB domain-containing protein</fullName>
    </recommendedName>
</protein>
<dbReference type="EMBL" id="LVVY01000081">
    <property type="protein sequence ID" value="OAM77561.1"/>
    <property type="molecule type" value="Genomic_DNA"/>
</dbReference>
<evidence type="ECO:0000313" key="2">
    <source>
        <dbReference type="EMBL" id="OAM77561.1"/>
    </source>
</evidence>
<gene>
    <name evidence="2" type="ORF">A3840_09450</name>
</gene>
<proteinExistence type="predicted"/>
<keyword evidence="3" id="KW-1185">Reference proteome</keyword>
<accession>A0A178HXJ0</accession>
<evidence type="ECO:0000259" key="1">
    <source>
        <dbReference type="Pfam" id="PF07486"/>
    </source>
</evidence>
<dbReference type="GO" id="GO:0016787">
    <property type="term" value="F:hydrolase activity"/>
    <property type="evidence" value="ECO:0007669"/>
    <property type="project" value="InterPro"/>
</dbReference>
<dbReference type="InterPro" id="IPR011105">
    <property type="entry name" value="Cell_wall_hydrolase_SleB"/>
</dbReference>
<name>A0A178HXJ0_9HYPH</name>
<dbReference type="Gene3D" id="1.10.10.2520">
    <property type="entry name" value="Cell wall hydrolase SleB, domain 1"/>
    <property type="match status" value="1"/>
</dbReference>